<dbReference type="GO" id="GO:0005737">
    <property type="term" value="C:cytoplasm"/>
    <property type="evidence" value="ECO:0007669"/>
    <property type="project" value="TreeGrafter"/>
</dbReference>
<dbReference type="InterPro" id="IPR011629">
    <property type="entry name" value="CobW-like_C"/>
</dbReference>
<dbReference type="Pfam" id="PF02492">
    <property type="entry name" value="cobW"/>
    <property type="match status" value="1"/>
</dbReference>
<feature type="domain" description="CobW C-terminal" evidence="6">
    <location>
        <begin position="257"/>
        <end position="356"/>
    </location>
</feature>
<dbReference type="SMART" id="SM00833">
    <property type="entry name" value="CobW_C"/>
    <property type="match status" value="1"/>
</dbReference>
<evidence type="ECO:0000256" key="3">
    <source>
        <dbReference type="ARBA" id="ARBA00023186"/>
    </source>
</evidence>
<proteinExistence type="inferred from homology"/>
<dbReference type="Gene3D" id="3.30.1220.10">
    <property type="entry name" value="CobW-like, C-terminal domain"/>
    <property type="match status" value="1"/>
</dbReference>
<evidence type="ECO:0000313" key="8">
    <source>
        <dbReference type="Proteomes" id="UP000291116"/>
    </source>
</evidence>
<dbReference type="CDD" id="cd03112">
    <property type="entry name" value="CobW-like"/>
    <property type="match status" value="1"/>
</dbReference>
<dbReference type="GO" id="GO:0000166">
    <property type="term" value="F:nucleotide binding"/>
    <property type="evidence" value="ECO:0007669"/>
    <property type="project" value="UniProtKB-KW"/>
</dbReference>
<evidence type="ECO:0000256" key="1">
    <source>
        <dbReference type="ARBA" id="ARBA00022741"/>
    </source>
</evidence>
<dbReference type="PANTHER" id="PTHR13748:SF70">
    <property type="entry name" value="COBW_HYPB_UREG NUCLEOTIDE-BINDING DOMAIN-CONTAINING PROTEIN"/>
    <property type="match status" value="1"/>
</dbReference>
<evidence type="ECO:0000256" key="2">
    <source>
        <dbReference type="ARBA" id="ARBA00022801"/>
    </source>
</evidence>
<dbReference type="InterPro" id="IPR003495">
    <property type="entry name" value="CobW/HypB/UreG_nucleotide-bd"/>
</dbReference>
<dbReference type="GO" id="GO:0016787">
    <property type="term" value="F:hydrolase activity"/>
    <property type="evidence" value="ECO:0007669"/>
    <property type="project" value="UniProtKB-KW"/>
</dbReference>
<dbReference type="PANTHER" id="PTHR13748">
    <property type="entry name" value="COBW-RELATED"/>
    <property type="match status" value="1"/>
</dbReference>
<gene>
    <name evidence="7" type="ORF">PSNMU_V1.4_AUG-EV-PASAV3_0072280</name>
</gene>
<keyword evidence="1" id="KW-0547">Nucleotide-binding</keyword>
<protein>
    <recommendedName>
        <fullName evidence="6">CobW C-terminal domain-containing protein</fullName>
    </recommendedName>
</protein>
<evidence type="ECO:0000259" key="6">
    <source>
        <dbReference type="SMART" id="SM00833"/>
    </source>
</evidence>
<keyword evidence="8" id="KW-1185">Reference proteome</keyword>
<organism evidence="7 8">
    <name type="scientific">Pseudo-nitzschia multistriata</name>
    <dbReference type="NCBI Taxonomy" id="183589"/>
    <lineage>
        <taxon>Eukaryota</taxon>
        <taxon>Sar</taxon>
        <taxon>Stramenopiles</taxon>
        <taxon>Ochrophyta</taxon>
        <taxon>Bacillariophyta</taxon>
        <taxon>Bacillariophyceae</taxon>
        <taxon>Bacillariophycidae</taxon>
        <taxon>Bacillariales</taxon>
        <taxon>Bacillariaceae</taxon>
        <taxon>Pseudo-nitzschia</taxon>
    </lineage>
</organism>
<dbReference type="Proteomes" id="UP000291116">
    <property type="component" value="Unassembled WGS sequence"/>
</dbReference>
<dbReference type="AlphaFoldDB" id="A0A448ZE92"/>
<comment type="catalytic activity">
    <reaction evidence="5">
        <text>GTP + H2O = GDP + phosphate + H(+)</text>
        <dbReference type="Rhea" id="RHEA:19669"/>
        <dbReference type="ChEBI" id="CHEBI:15377"/>
        <dbReference type="ChEBI" id="CHEBI:15378"/>
        <dbReference type="ChEBI" id="CHEBI:37565"/>
        <dbReference type="ChEBI" id="CHEBI:43474"/>
        <dbReference type="ChEBI" id="CHEBI:58189"/>
    </reaction>
    <physiologicalReaction direction="left-to-right" evidence="5">
        <dbReference type="Rhea" id="RHEA:19670"/>
    </physiologicalReaction>
</comment>
<evidence type="ECO:0000313" key="7">
    <source>
        <dbReference type="EMBL" id="VEU40344.1"/>
    </source>
</evidence>
<dbReference type="Gene3D" id="3.40.50.300">
    <property type="entry name" value="P-loop containing nucleotide triphosphate hydrolases"/>
    <property type="match status" value="1"/>
</dbReference>
<dbReference type="InterPro" id="IPR027417">
    <property type="entry name" value="P-loop_NTPase"/>
</dbReference>
<name>A0A448ZE92_9STRA</name>
<keyword evidence="3" id="KW-0143">Chaperone</keyword>
<dbReference type="InterPro" id="IPR036627">
    <property type="entry name" value="CobW-likC_sf"/>
</dbReference>
<accession>A0A448ZE92</accession>
<dbReference type="InterPro" id="IPR051316">
    <property type="entry name" value="Zinc-reg_GTPase_activator"/>
</dbReference>
<comment type="similarity">
    <text evidence="4">Belongs to the SIMIBI class G3E GTPase family. ZNG1 subfamily.</text>
</comment>
<evidence type="ECO:0000256" key="5">
    <source>
        <dbReference type="ARBA" id="ARBA00049117"/>
    </source>
</evidence>
<evidence type="ECO:0000256" key="4">
    <source>
        <dbReference type="ARBA" id="ARBA00034320"/>
    </source>
</evidence>
<dbReference type="OrthoDB" id="258627at2759"/>
<dbReference type="SUPFAM" id="SSF52540">
    <property type="entry name" value="P-loop containing nucleoside triphosphate hydrolases"/>
    <property type="match status" value="1"/>
</dbReference>
<dbReference type="SUPFAM" id="SSF90002">
    <property type="entry name" value="Hypothetical protein YjiA, C-terminal domain"/>
    <property type="match status" value="1"/>
</dbReference>
<dbReference type="Pfam" id="PF07683">
    <property type="entry name" value="CobW_C"/>
    <property type="match status" value="1"/>
</dbReference>
<reference evidence="7 8" key="1">
    <citation type="submission" date="2019-01" db="EMBL/GenBank/DDBJ databases">
        <authorList>
            <person name="Ferrante I. M."/>
        </authorList>
    </citation>
    <scope>NUCLEOTIDE SEQUENCE [LARGE SCALE GENOMIC DNA]</scope>
    <source>
        <strain evidence="7 8">B856</strain>
    </source>
</reference>
<keyword evidence="2" id="KW-0378">Hydrolase</keyword>
<dbReference type="EMBL" id="CAACVS010000274">
    <property type="protein sequence ID" value="VEU40344.1"/>
    <property type="molecule type" value="Genomic_DNA"/>
</dbReference>
<sequence length="361" mass="39986">MEFGKCVAEPCADDATDCADRAAGGRPKKTSCTILTGFLGAGKTTLINHILESRDHGLRVAIIENEFGEVGVDDALVIETEEEVFEMNNGCVCCTVRGDLMRILEKLARDGAGFDHVLIETTGLADPAPVAQTFFVDEDVKQNYELDAIVTVVDAKHVLPHLREEKPEGVENETVEQVAFADRIVLNKLDLVTDEEKAEVLGELRKINEFCEILETEHSRVDVPSILGIGAFDLSRVLQEEEDFLNTDAEHEHDTSVSSVGIEFGGRLDLHRLNTWLTILLRDHGVDIFRSKGILCIDGSDARFVFQGVHMLMSISSSDDGVGRPWKDGEARTNRLVFIGRNLDREKLNARFRECLVAGSY</sequence>